<dbReference type="PROSITE" id="PS50089">
    <property type="entry name" value="ZF_RING_2"/>
    <property type="match status" value="1"/>
</dbReference>
<dbReference type="EMBL" id="JAPWDQ010000005">
    <property type="protein sequence ID" value="KAJ5485180.1"/>
    <property type="molecule type" value="Genomic_DNA"/>
</dbReference>
<comment type="caution">
    <text evidence="9">The sequence shown here is derived from an EMBL/GenBank/DDBJ whole genome shotgun (WGS) entry which is preliminary data.</text>
</comment>
<feature type="region of interest" description="Disordered" evidence="5">
    <location>
        <begin position="1"/>
        <end position="43"/>
    </location>
</feature>
<keyword evidence="6" id="KW-0812">Transmembrane</keyword>
<dbReference type="SMART" id="SM00184">
    <property type="entry name" value="RING"/>
    <property type="match status" value="2"/>
</dbReference>
<reference evidence="9" key="1">
    <citation type="submission" date="2022-12" db="EMBL/GenBank/DDBJ databases">
        <authorList>
            <person name="Petersen C."/>
        </authorList>
    </citation>
    <scope>NUCLEOTIDE SEQUENCE</scope>
    <source>
        <strain evidence="9">IBT 30728</strain>
    </source>
</reference>
<evidence type="ECO:0000256" key="1">
    <source>
        <dbReference type="ARBA" id="ARBA00022723"/>
    </source>
</evidence>
<dbReference type="Gene3D" id="1.20.58.1480">
    <property type="match status" value="1"/>
</dbReference>
<keyword evidence="6" id="KW-1133">Transmembrane helix</keyword>
<dbReference type="InterPro" id="IPR003111">
    <property type="entry name" value="Lon_prtase_N"/>
</dbReference>
<feature type="transmembrane region" description="Helical" evidence="6">
    <location>
        <begin position="555"/>
        <end position="576"/>
    </location>
</feature>
<evidence type="ECO:0000256" key="4">
    <source>
        <dbReference type="PROSITE-ProRule" id="PRU00175"/>
    </source>
</evidence>
<dbReference type="PROSITE" id="PS00518">
    <property type="entry name" value="ZF_RING_1"/>
    <property type="match status" value="1"/>
</dbReference>
<keyword evidence="1" id="KW-0479">Metal-binding</keyword>
<dbReference type="GO" id="GO:0061630">
    <property type="term" value="F:ubiquitin protein ligase activity"/>
    <property type="evidence" value="ECO:0007669"/>
    <property type="project" value="TreeGrafter"/>
</dbReference>
<dbReference type="InterPro" id="IPR017907">
    <property type="entry name" value="Znf_RING_CS"/>
</dbReference>
<keyword evidence="6" id="KW-0472">Membrane</keyword>
<keyword evidence="3" id="KW-0862">Zinc</keyword>
<dbReference type="Pfam" id="PF13923">
    <property type="entry name" value="zf-C3HC4_2"/>
    <property type="match status" value="1"/>
</dbReference>
<evidence type="ECO:0000256" key="3">
    <source>
        <dbReference type="ARBA" id="ARBA00022833"/>
    </source>
</evidence>
<protein>
    <recommendedName>
        <fullName evidence="11">RING-type domain-containing protein</fullName>
    </recommendedName>
</protein>
<organism evidence="9 10">
    <name type="scientific">Penicillium diatomitis</name>
    <dbReference type="NCBI Taxonomy" id="2819901"/>
    <lineage>
        <taxon>Eukaryota</taxon>
        <taxon>Fungi</taxon>
        <taxon>Dikarya</taxon>
        <taxon>Ascomycota</taxon>
        <taxon>Pezizomycotina</taxon>
        <taxon>Eurotiomycetes</taxon>
        <taxon>Eurotiomycetidae</taxon>
        <taxon>Eurotiales</taxon>
        <taxon>Aspergillaceae</taxon>
        <taxon>Penicillium</taxon>
    </lineage>
</organism>
<dbReference type="PROSITE" id="PS51787">
    <property type="entry name" value="LON_N"/>
    <property type="match status" value="1"/>
</dbReference>
<evidence type="ECO:0000259" key="8">
    <source>
        <dbReference type="PROSITE" id="PS51787"/>
    </source>
</evidence>
<evidence type="ECO:0000259" key="7">
    <source>
        <dbReference type="PROSITE" id="PS50089"/>
    </source>
</evidence>
<evidence type="ECO:0000256" key="5">
    <source>
        <dbReference type="SAM" id="MobiDB-lite"/>
    </source>
</evidence>
<gene>
    <name evidence="9" type="ORF">N7539_005168</name>
</gene>
<dbReference type="Gene3D" id="2.30.130.40">
    <property type="entry name" value="LON domain-like"/>
    <property type="match status" value="1"/>
</dbReference>
<dbReference type="SUPFAM" id="SSF88697">
    <property type="entry name" value="PUA domain-like"/>
    <property type="match status" value="1"/>
</dbReference>
<dbReference type="RefSeq" id="XP_056789964.1">
    <property type="nucleotide sequence ID" value="XM_056934770.1"/>
</dbReference>
<evidence type="ECO:0000313" key="10">
    <source>
        <dbReference type="Proteomes" id="UP001148312"/>
    </source>
</evidence>
<accession>A0A9W9X6C4</accession>
<dbReference type="AlphaFoldDB" id="A0A9W9X6C4"/>
<dbReference type="Gene3D" id="3.30.40.10">
    <property type="entry name" value="Zinc/RING finger domain, C3HC4 (zinc finger)"/>
    <property type="match status" value="1"/>
</dbReference>
<feature type="region of interest" description="Disordered" evidence="5">
    <location>
        <begin position="670"/>
        <end position="691"/>
    </location>
</feature>
<proteinExistence type="predicted"/>
<dbReference type="PANTHER" id="PTHR23327:SF42">
    <property type="entry name" value="LON PEPTIDASE N-TERMINAL DOMAIN AND RING FINGER PROTEIN C14F5.10C"/>
    <property type="match status" value="1"/>
</dbReference>
<feature type="domain" description="RING-type" evidence="7">
    <location>
        <begin position="237"/>
        <end position="275"/>
    </location>
</feature>
<keyword evidence="10" id="KW-1185">Reference proteome</keyword>
<evidence type="ECO:0000256" key="6">
    <source>
        <dbReference type="SAM" id="Phobius"/>
    </source>
</evidence>
<dbReference type="GO" id="GO:0008270">
    <property type="term" value="F:zinc ion binding"/>
    <property type="evidence" value="ECO:0007669"/>
    <property type="project" value="UniProtKB-KW"/>
</dbReference>
<evidence type="ECO:0000313" key="9">
    <source>
        <dbReference type="EMBL" id="KAJ5485180.1"/>
    </source>
</evidence>
<evidence type="ECO:0008006" key="11">
    <source>
        <dbReference type="Google" id="ProtNLM"/>
    </source>
</evidence>
<dbReference type="InterPro" id="IPR013083">
    <property type="entry name" value="Znf_RING/FYVE/PHD"/>
</dbReference>
<reference evidence="9" key="2">
    <citation type="journal article" date="2023" name="IMA Fungus">
        <title>Comparative genomic study of the Penicillium genus elucidates a diverse pangenome and 15 lateral gene transfer events.</title>
        <authorList>
            <person name="Petersen C."/>
            <person name="Sorensen T."/>
            <person name="Nielsen M.R."/>
            <person name="Sondergaard T.E."/>
            <person name="Sorensen J.L."/>
            <person name="Fitzpatrick D.A."/>
            <person name="Frisvad J.C."/>
            <person name="Nielsen K.L."/>
        </authorList>
    </citation>
    <scope>NUCLEOTIDE SEQUENCE</scope>
    <source>
        <strain evidence="9">IBT 30728</strain>
    </source>
</reference>
<dbReference type="GeneID" id="81625019"/>
<sequence length="691" mass="77352">MENVDMPPSSTPQLADADPDRTSAASSNGSNGEEHLRPDSPTALENPHLVVRLVQCQHCSRPLHTPIRLPCGNTICRSCLPPVHPRTGITYPVAEGRDEGFTCYWASTDNCVGEHCLKDCGVDVALSNILGVFQEELGGVSTQNVGQADATDYRGRNVSWKLDQESGDAETLQSACITRRGWLCGLYLLAWEGRLSSHAIDVTYELSEELAEEQACQQDDQNRYERLKDRVRSEVDCQVCYSLILDPLTTPCGHTFCRRCVARILDHTDLCPVCRRKVGTPAAVRSEPINRTIAQIIDYFFPDHVASRRQADAEDESGGDHEKDLPLFVCTLSFPTMPTFLHIFEPRYRLMIRRVVESGSSKFGMVMYNRRGEPQGDLGSTIFMQYGTVLRVERYELLPDGRSLVIATGISRFKILEAGELDGYLVARTERVDDISVGEEERLEATETTIAGIGEDPSGPHVAESPLDSLSTQELLELSREFVRTQRLASAPWLQPRVMLAYGPVPTDAARFPWWFASILPIADEEKYPLLSAVSVRERLKISARWARELGSRDWYDFSWLFAVPLFLICLLHFVFRPFSTLLISVFNNIFTSLTPISFSISLSIGGSRASPERGPAQREHHTPSSTEAAHQTYVSHKIVIGAFFAIFLAQLCVNTLQLVRGGRQRRRRPLMDLHLPQPLPPNNRGRIRGP</sequence>
<dbReference type="Proteomes" id="UP001148312">
    <property type="component" value="Unassembled WGS sequence"/>
</dbReference>
<dbReference type="SUPFAM" id="SSF57850">
    <property type="entry name" value="RING/U-box"/>
    <property type="match status" value="2"/>
</dbReference>
<dbReference type="CDD" id="cd16514">
    <property type="entry name" value="RING-HC_LONFs_rpt2"/>
    <property type="match status" value="1"/>
</dbReference>
<dbReference type="SMART" id="SM00464">
    <property type="entry name" value="LON"/>
    <property type="match status" value="1"/>
</dbReference>
<evidence type="ECO:0000256" key="2">
    <source>
        <dbReference type="ARBA" id="ARBA00022771"/>
    </source>
</evidence>
<dbReference type="InterPro" id="IPR015947">
    <property type="entry name" value="PUA-like_sf"/>
</dbReference>
<dbReference type="InterPro" id="IPR001841">
    <property type="entry name" value="Znf_RING"/>
</dbReference>
<feature type="domain" description="Lon N-terminal" evidence="8">
    <location>
        <begin position="322"/>
        <end position="551"/>
    </location>
</feature>
<dbReference type="InterPro" id="IPR046336">
    <property type="entry name" value="Lon_prtase_N_sf"/>
</dbReference>
<keyword evidence="2 4" id="KW-0863">Zinc-finger</keyword>
<dbReference type="PANTHER" id="PTHR23327">
    <property type="entry name" value="RING FINGER PROTEIN 127"/>
    <property type="match status" value="1"/>
</dbReference>
<name>A0A9W9X6C4_9EURO</name>
<dbReference type="Pfam" id="PF02190">
    <property type="entry name" value="LON_substr_bdg"/>
    <property type="match status" value="1"/>
</dbReference>
<feature type="transmembrane region" description="Helical" evidence="6">
    <location>
        <begin position="639"/>
        <end position="660"/>
    </location>
</feature>